<dbReference type="EMBL" id="JACHEK010000006">
    <property type="protein sequence ID" value="MBB6145223.1"/>
    <property type="molecule type" value="Genomic_DNA"/>
</dbReference>
<feature type="domain" description="Carbohydrate kinase PfkB" evidence="4">
    <location>
        <begin position="15"/>
        <end position="345"/>
    </location>
</feature>
<dbReference type="Proteomes" id="UP000538666">
    <property type="component" value="Unassembled WGS sequence"/>
</dbReference>
<evidence type="ECO:0000313" key="5">
    <source>
        <dbReference type="EMBL" id="MBB6145223.1"/>
    </source>
</evidence>
<dbReference type="AlphaFoldDB" id="A0A841JV08"/>
<comment type="similarity">
    <text evidence="1">Belongs to the carbohydrate kinase PfkB family.</text>
</comment>
<dbReference type="EC" id="2.7.1.45" evidence="5"/>
<evidence type="ECO:0000313" key="6">
    <source>
        <dbReference type="Proteomes" id="UP000538666"/>
    </source>
</evidence>
<dbReference type="PANTHER" id="PTHR43320">
    <property type="entry name" value="SUGAR KINASE"/>
    <property type="match status" value="1"/>
</dbReference>
<dbReference type="CDD" id="cd01166">
    <property type="entry name" value="KdgK"/>
    <property type="match status" value="1"/>
</dbReference>
<evidence type="ECO:0000259" key="4">
    <source>
        <dbReference type="Pfam" id="PF00294"/>
    </source>
</evidence>
<evidence type="ECO:0000256" key="1">
    <source>
        <dbReference type="ARBA" id="ARBA00010688"/>
    </source>
</evidence>
<accession>A0A841JV08</accession>
<dbReference type="InterPro" id="IPR029056">
    <property type="entry name" value="Ribokinase-like"/>
</dbReference>
<organism evidence="5 6">
    <name type="scientific">Silvibacterium bohemicum</name>
    <dbReference type="NCBI Taxonomy" id="1577686"/>
    <lineage>
        <taxon>Bacteria</taxon>
        <taxon>Pseudomonadati</taxon>
        <taxon>Acidobacteriota</taxon>
        <taxon>Terriglobia</taxon>
        <taxon>Terriglobales</taxon>
        <taxon>Acidobacteriaceae</taxon>
        <taxon>Silvibacterium</taxon>
    </lineage>
</organism>
<comment type="caution">
    <text evidence="5">The sequence shown here is derived from an EMBL/GenBank/DDBJ whole genome shotgun (WGS) entry which is preliminary data.</text>
</comment>
<proteinExistence type="inferred from homology"/>
<dbReference type="InterPro" id="IPR052700">
    <property type="entry name" value="Carb_kinase_PfkB-like"/>
</dbReference>
<keyword evidence="2 5" id="KW-0808">Transferase</keyword>
<dbReference type="RefSeq" id="WP_050061662.1">
    <property type="nucleotide sequence ID" value="NZ_JACHEK010000006.1"/>
</dbReference>
<name>A0A841JV08_9BACT</name>
<evidence type="ECO:0000256" key="3">
    <source>
        <dbReference type="ARBA" id="ARBA00022777"/>
    </source>
</evidence>
<reference evidence="5 6" key="1">
    <citation type="submission" date="2020-08" db="EMBL/GenBank/DDBJ databases">
        <title>Genomic Encyclopedia of Type Strains, Phase IV (KMG-IV): sequencing the most valuable type-strain genomes for metagenomic binning, comparative biology and taxonomic classification.</title>
        <authorList>
            <person name="Goeker M."/>
        </authorList>
    </citation>
    <scope>NUCLEOTIDE SEQUENCE [LARGE SCALE GENOMIC DNA]</scope>
    <source>
        <strain evidence="5 6">DSM 103733</strain>
    </source>
</reference>
<dbReference type="InterPro" id="IPR011611">
    <property type="entry name" value="PfkB_dom"/>
</dbReference>
<dbReference type="OrthoDB" id="9813569at2"/>
<dbReference type="Gene3D" id="3.40.1190.20">
    <property type="match status" value="1"/>
</dbReference>
<gene>
    <name evidence="5" type="ORF">HNQ77_003181</name>
</gene>
<keyword evidence="3 5" id="KW-0418">Kinase</keyword>
<dbReference type="PANTHER" id="PTHR43320:SF2">
    <property type="entry name" value="2-DEHYDRO-3-DEOXYGLUCONOKINASE_2-DEHYDRO-3-DEOXYGALACTONOKINASE"/>
    <property type="match status" value="1"/>
</dbReference>
<evidence type="ECO:0000256" key="2">
    <source>
        <dbReference type="ARBA" id="ARBA00022679"/>
    </source>
</evidence>
<dbReference type="SUPFAM" id="SSF53613">
    <property type="entry name" value="Ribokinase-like"/>
    <property type="match status" value="1"/>
</dbReference>
<dbReference type="GO" id="GO:0008673">
    <property type="term" value="F:2-dehydro-3-deoxygluconokinase activity"/>
    <property type="evidence" value="ECO:0007669"/>
    <property type="project" value="UniProtKB-EC"/>
</dbReference>
<keyword evidence="6" id="KW-1185">Reference proteome</keyword>
<protein>
    <submittedName>
        <fullName evidence="5">2-dehydro-3-deoxygluconokinase</fullName>
        <ecNumber evidence="5">2.7.1.45</ecNumber>
    </submittedName>
</protein>
<sequence length="365" mass="39968">MSLELRKKELSRWDLVSLGEVMLRLDPGDFRIATARQFRVFEGGGEYNVARGLKRCFGLNTAVVTALADNPIGRLVEDLMYQGGVDQSHVQWVKYDGVGRTVRNGLNFTERGFGVRAAAGCSDRGNTAISQLSAGQVDWQKIFGEEGSRWFHTGGIFAALSSTTPQVAAEAMDAARQHGTWVSYDLNYRDSLWKAIGGQKEATRVNRELVSKVDVLIGNEEDFTAALGFEVENADEHHSQHDIGSYQRMIERVVAEFPNVKIVGTTLRNAKTACINDWSAIAWHGGKLYRSIERPDLEIYDRIGGGDSFCSGLIYGLLTGRDVQWAVECGAAHGALAMTTPGDVSMATLSDVERVMKGGGARVAR</sequence>
<dbReference type="Pfam" id="PF00294">
    <property type="entry name" value="PfkB"/>
    <property type="match status" value="1"/>
</dbReference>